<feature type="domain" description="F-box" evidence="1">
    <location>
        <begin position="5"/>
        <end position="43"/>
    </location>
</feature>
<accession>A0AAU9T029</accession>
<evidence type="ECO:0000313" key="5">
    <source>
        <dbReference type="Proteomes" id="UP000836841"/>
    </source>
</evidence>
<dbReference type="InterPro" id="IPR006566">
    <property type="entry name" value="FBD"/>
</dbReference>
<dbReference type="Pfam" id="PF24758">
    <property type="entry name" value="LRR_At5g56370"/>
    <property type="match status" value="1"/>
</dbReference>
<reference evidence="4 5" key="1">
    <citation type="submission" date="2022-03" db="EMBL/GenBank/DDBJ databases">
        <authorList>
            <person name="Nunn A."/>
            <person name="Chopra R."/>
            <person name="Nunn A."/>
            <person name="Contreras Garrido A."/>
        </authorList>
    </citation>
    <scope>NUCLEOTIDE SEQUENCE [LARGE SCALE GENOMIC DNA]</scope>
</reference>
<keyword evidence="5" id="KW-1185">Reference proteome</keyword>
<dbReference type="PANTHER" id="PTHR31900:SF28">
    <property type="entry name" value="FBD DOMAIN-CONTAINING PROTEIN"/>
    <property type="match status" value="1"/>
</dbReference>
<evidence type="ECO:0000259" key="3">
    <source>
        <dbReference type="Pfam" id="PF24758"/>
    </source>
</evidence>
<evidence type="ECO:0008006" key="6">
    <source>
        <dbReference type="Google" id="ProtNLM"/>
    </source>
</evidence>
<protein>
    <recommendedName>
        <fullName evidence="6">FBD domain-containing protein</fullName>
    </recommendedName>
</protein>
<gene>
    <name evidence="4" type="ORF">TAV2_LOCUS18647</name>
</gene>
<proteinExistence type="predicted"/>
<dbReference type="InterPro" id="IPR055411">
    <property type="entry name" value="LRR_FXL15/At3g58940/PEG3-like"/>
</dbReference>
<dbReference type="Pfam" id="PF00646">
    <property type="entry name" value="F-box"/>
    <property type="match status" value="1"/>
</dbReference>
<feature type="domain" description="F-box/LRR-repeat protein 15/At3g58940/PEG3-like LRR" evidence="3">
    <location>
        <begin position="99"/>
        <end position="256"/>
    </location>
</feature>
<dbReference type="SUPFAM" id="SSF81383">
    <property type="entry name" value="F-box domain"/>
    <property type="match status" value="1"/>
</dbReference>
<dbReference type="CDD" id="cd22160">
    <property type="entry name" value="F-box_AtFBL13-like"/>
    <property type="match status" value="1"/>
</dbReference>
<dbReference type="AlphaFoldDB" id="A0AAU9T029"/>
<dbReference type="SUPFAM" id="SSF52047">
    <property type="entry name" value="RNI-like"/>
    <property type="match status" value="1"/>
</dbReference>
<dbReference type="PANTHER" id="PTHR31900">
    <property type="entry name" value="F-BOX/RNI SUPERFAMILY PROTEIN-RELATED"/>
    <property type="match status" value="1"/>
</dbReference>
<name>A0AAU9T029_THLAR</name>
<dbReference type="EMBL" id="OU466862">
    <property type="protein sequence ID" value="CAH2074130.1"/>
    <property type="molecule type" value="Genomic_DNA"/>
</dbReference>
<evidence type="ECO:0000313" key="4">
    <source>
        <dbReference type="EMBL" id="CAH2074130.1"/>
    </source>
</evidence>
<dbReference type="Gene3D" id="3.80.10.10">
    <property type="entry name" value="Ribonuclease Inhibitor"/>
    <property type="match status" value="1"/>
</dbReference>
<dbReference type="InterPro" id="IPR053781">
    <property type="entry name" value="F-box_AtFBL13-like"/>
</dbReference>
<sequence>MDRISVLADDLLIKILSYVPTKVAVSTSVLSKRWEYLWMWVPKLEYIDYKDPDDDVSVSSLRRYRDFIHKKLPLHRAPIIESLSLAFDHRLFRPEDIRLWIEIAISRGVRELIIYCGPSYDDLEVALPSSLYTCKTLETLKLEGTQVVLDVPPRVCLPSLKTLKLESVTCGDEDSLGSLLPCCPVLEDLAIAREEGDNMEVLVVNHPSLQKFSLLIEDHCSGDGSVTIDTPSLKHFRVEDIRDRFTYSIKHMPQLEEAEIYVFRGLQHFVEAITSAKRLSVEVLSNNDQESMYRFGIVFDQLEQLTLIRCDDYWSKLLVRLLNDSPKLRTLNLWLHQDFMESEEPISWSNEESSIPECLLESLETFEFAEYKALEEERDFSSFIFKHARCLKSPKISS</sequence>
<organism evidence="4 5">
    <name type="scientific">Thlaspi arvense</name>
    <name type="common">Field penny-cress</name>
    <dbReference type="NCBI Taxonomy" id="13288"/>
    <lineage>
        <taxon>Eukaryota</taxon>
        <taxon>Viridiplantae</taxon>
        <taxon>Streptophyta</taxon>
        <taxon>Embryophyta</taxon>
        <taxon>Tracheophyta</taxon>
        <taxon>Spermatophyta</taxon>
        <taxon>Magnoliopsida</taxon>
        <taxon>eudicotyledons</taxon>
        <taxon>Gunneridae</taxon>
        <taxon>Pentapetalae</taxon>
        <taxon>rosids</taxon>
        <taxon>malvids</taxon>
        <taxon>Brassicales</taxon>
        <taxon>Brassicaceae</taxon>
        <taxon>Thlaspideae</taxon>
        <taxon>Thlaspi</taxon>
    </lineage>
</organism>
<evidence type="ECO:0000259" key="2">
    <source>
        <dbReference type="Pfam" id="PF08387"/>
    </source>
</evidence>
<dbReference type="InterPro" id="IPR050232">
    <property type="entry name" value="FBL13/AtMIF1-like"/>
</dbReference>
<evidence type="ECO:0000259" key="1">
    <source>
        <dbReference type="Pfam" id="PF00646"/>
    </source>
</evidence>
<dbReference type="InterPro" id="IPR001810">
    <property type="entry name" value="F-box_dom"/>
</dbReference>
<dbReference type="InterPro" id="IPR036047">
    <property type="entry name" value="F-box-like_dom_sf"/>
</dbReference>
<dbReference type="InterPro" id="IPR032675">
    <property type="entry name" value="LRR_dom_sf"/>
</dbReference>
<feature type="domain" description="FBD" evidence="2">
    <location>
        <begin position="352"/>
        <end position="393"/>
    </location>
</feature>
<dbReference type="Proteomes" id="UP000836841">
    <property type="component" value="Chromosome 6"/>
</dbReference>
<dbReference type="Pfam" id="PF08387">
    <property type="entry name" value="FBD"/>
    <property type="match status" value="1"/>
</dbReference>